<proteinExistence type="predicted"/>
<dbReference type="RefSeq" id="WP_220693977.1">
    <property type="nucleotide sequence ID" value="NZ_CP080997.1"/>
</dbReference>
<organism evidence="1 2">
    <name type="scientific">Mycolicibacter heraklionensis</name>
    <dbReference type="NCBI Taxonomy" id="512402"/>
    <lineage>
        <taxon>Bacteria</taxon>
        <taxon>Bacillati</taxon>
        <taxon>Actinomycetota</taxon>
        <taxon>Actinomycetes</taxon>
        <taxon>Mycobacteriales</taxon>
        <taxon>Mycobacteriaceae</taxon>
        <taxon>Mycolicibacter</taxon>
    </lineage>
</organism>
<dbReference type="SUPFAM" id="SSF55961">
    <property type="entry name" value="Bet v1-like"/>
    <property type="match status" value="1"/>
</dbReference>
<dbReference type="AlphaFoldDB" id="A0A9X7WEF8"/>
<protein>
    <submittedName>
        <fullName evidence="1">SRPBCC family protein</fullName>
    </submittedName>
</protein>
<dbReference type="EMBL" id="CP080997">
    <property type="protein sequence ID" value="QZA05979.1"/>
    <property type="molecule type" value="Genomic_DNA"/>
</dbReference>
<dbReference type="Proteomes" id="UP000825008">
    <property type="component" value="Chromosome"/>
</dbReference>
<name>A0A9X7WEF8_9MYCO</name>
<sequence length="220" mass="24185">MITTVKHIAPLALLYAVRRYFRDWGATKGECKQRFPGDELVDDPAVQMTEAVWIEVPPSAVWPWLAQIGLDRGGLYLPEGLGALWGLNFHNVKRVHPKWQQTVVGDPIRVAPEGWLGLDDGVSLAIAEVVPDQCLVLRTTAGLPLAVWSFLLVPQGENRSRLLVRSRAALRHPGAVVGMELVRPVAALTMRAVLHGIKRHAEAPRLTPVAAVPAPNPHRM</sequence>
<reference evidence="1" key="1">
    <citation type="submission" date="2021-08" db="EMBL/GenBank/DDBJ databases">
        <title>Whole genome sequencing of non-tuberculosis mycobacteria type-strains.</title>
        <authorList>
            <person name="Igarashi Y."/>
            <person name="Osugi A."/>
            <person name="Mitarai S."/>
        </authorList>
    </citation>
    <scope>NUCLEOTIDE SEQUENCE</scope>
    <source>
        <strain evidence="1">JCM 30995</strain>
    </source>
</reference>
<accession>A0A9X7WEF8</accession>
<gene>
    <name evidence="1" type="ORF">K3U94_12940</name>
</gene>
<evidence type="ECO:0000313" key="2">
    <source>
        <dbReference type="Proteomes" id="UP000825008"/>
    </source>
</evidence>
<evidence type="ECO:0000313" key="1">
    <source>
        <dbReference type="EMBL" id="QZA05979.1"/>
    </source>
</evidence>
<dbReference type="KEGG" id="mher:K3U94_12940"/>